<proteinExistence type="predicted"/>
<dbReference type="AlphaFoldDB" id="A0AAN7CLP0"/>
<dbReference type="Proteomes" id="UP001303647">
    <property type="component" value="Unassembled WGS sequence"/>
</dbReference>
<dbReference type="EMBL" id="MU857802">
    <property type="protein sequence ID" value="KAK4243567.1"/>
    <property type="molecule type" value="Genomic_DNA"/>
</dbReference>
<sequence length="198" mass="22168">MASELLPASAAAFAPPASSVIVVFDSKVAPWITLTLKRIKKPKDRRPLNSVWQQEIYLTEILSSPNAIWALASLLLPKAPKSELTKDISPLECEFIHVEAYIVHVDMVMRNEVAYKLTPGTINSLTKYHKNIHCVDAKASVDDWPEKDQQCNKLHEDFVKAINNFVFKTHAKTLEELEEDGTGELVGEASEVVKNNIM</sequence>
<evidence type="ECO:0000313" key="2">
    <source>
        <dbReference type="Proteomes" id="UP001303647"/>
    </source>
</evidence>
<evidence type="ECO:0000313" key="1">
    <source>
        <dbReference type="EMBL" id="KAK4243567.1"/>
    </source>
</evidence>
<gene>
    <name evidence="1" type="ORF">C7999DRAFT_36092</name>
</gene>
<reference evidence="1" key="1">
    <citation type="journal article" date="2023" name="Mol. Phylogenet. Evol.">
        <title>Genome-scale phylogeny and comparative genomics of the fungal order Sordariales.</title>
        <authorList>
            <person name="Hensen N."/>
            <person name="Bonometti L."/>
            <person name="Westerberg I."/>
            <person name="Brannstrom I.O."/>
            <person name="Guillou S."/>
            <person name="Cros-Aarteil S."/>
            <person name="Calhoun S."/>
            <person name="Haridas S."/>
            <person name="Kuo A."/>
            <person name="Mondo S."/>
            <person name="Pangilinan J."/>
            <person name="Riley R."/>
            <person name="LaButti K."/>
            <person name="Andreopoulos B."/>
            <person name="Lipzen A."/>
            <person name="Chen C."/>
            <person name="Yan M."/>
            <person name="Daum C."/>
            <person name="Ng V."/>
            <person name="Clum A."/>
            <person name="Steindorff A."/>
            <person name="Ohm R.A."/>
            <person name="Martin F."/>
            <person name="Silar P."/>
            <person name="Natvig D.O."/>
            <person name="Lalanne C."/>
            <person name="Gautier V."/>
            <person name="Ament-Velasquez S.L."/>
            <person name="Kruys A."/>
            <person name="Hutchinson M.I."/>
            <person name="Powell A.J."/>
            <person name="Barry K."/>
            <person name="Miller A.N."/>
            <person name="Grigoriev I.V."/>
            <person name="Debuchy R."/>
            <person name="Gladieux P."/>
            <person name="Hiltunen Thoren M."/>
            <person name="Johannesson H."/>
        </authorList>
    </citation>
    <scope>NUCLEOTIDE SEQUENCE</scope>
    <source>
        <strain evidence="1">CBS 359.72</strain>
    </source>
</reference>
<protein>
    <submittedName>
        <fullName evidence="1">Uncharacterized protein</fullName>
    </submittedName>
</protein>
<keyword evidence="2" id="KW-1185">Reference proteome</keyword>
<comment type="caution">
    <text evidence="1">The sequence shown here is derived from an EMBL/GenBank/DDBJ whole genome shotgun (WGS) entry which is preliminary data.</text>
</comment>
<name>A0AAN7CLP0_9PEZI</name>
<reference evidence="1" key="2">
    <citation type="submission" date="2023-05" db="EMBL/GenBank/DDBJ databases">
        <authorList>
            <consortium name="Lawrence Berkeley National Laboratory"/>
            <person name="Steindorff A."/>
            <person name="Hensen N."/>
            <person name="Bonometti L."/>
            <person name="Westerberg I."/>
            <person name="Brannstrom I.O."/>
            <person name="Guillou S."/>
            <person name="Cros-Aarteil S."/>
            <person name="Calhoun S."/>
            <person name="Haridas S."/>
            <person name="Kuo A."/>
            <person name="Mondo S."/>
            <person name="Pangilinan J."/>
            <person name="Riley R."/>
            <person name="Labutti K."/>
            <person name="Andreopoulos B."/>
            <person name="Lipzen A."/>
            <person name="Chen C."/>
            <person name="Yanf M."/>
            <person name="Daum C."/>
            <person name="Ng V."/>
            <person name="Clum A."/>
            <person name="Ohm R."/>
            <person name="Martin F."/>
            <person name="Silar P."/>
            <person name="Natvig D."/>
            <person name="Lalanne C."/>
            <person name="Gautier V."/>
            <person name="Ament-Velasquez S.L."/>
            <person name="Kruys A."/>
            <person name="Hutchinson M.I."/>
            <person name="Powell A.J."/>
            <person name="Barry K."/>
            <person name="Miller A.N."/>
            <person name="Grigoriev I.V."/>
            <person name="Debuchy R."/>
            <person name="Gladieux P."/>
            <person name="Thoren M.H."/>
            <person name="Johannesson H."/>
        </authorList>
    </citation>
    <scope>NUCLEOTIDE SEQUENCE</scope>
    <source>
        <strain evidence="1">CBS 359.72</strain>
    </source>
</reference>
<feature type="non-terminal residue" evidence="1">
    <location>
        <position position="198"/>
    </location>
</feature>
<accession>A0AAN7CLP0</accession>
<organism evidence="1 2">
    <name type="scientific">Corynascus novoguineensis</name>
    <dbReference type="NCBI Taxonomy" id="1126955"/>
    <lineage>
        <taxon>Eukaryota</taxon>
        <taxon>Fungi</taxon>
        <taxon>Dikarya</taxon>
        <taxon>Ascomycota</taxon>
        <taxon>Pezizomycotina</taxon>
        <taxon>Sordariomycetes</taxon>
        <taxon>Sordariomycetidae</taxon>
        <taxon>Sordariales</taxon>
        <taxon>Chaetomiaceae</taxon>
        <taxon>Corynascus</taxon>
    </lineage>
</organism>